<dbReference type="AlphaFoldDB" id="A0A9N6ZGW6"/>
<feature type="signal peptide" evidence="3">
    <location>
        <begin position="1"/>
        <end position="19"/>
    </location>
</feature>
<dbReference type="CDD" id="cd23591">
    <property type="entry name" value="TFP_LU_ECD_Crim"/>
    <property type="match status" value="1"/>
</dbReference>
<dbReference type="GO" id="GO:0032222">
    <property type="term" value="P:regulation of synaptic transmission, cholinergic"/>
    <property type="evidence" value="ECO:0007669"/>
    <property type="project" value="InterPro"/>
</dbReference>
<gene>
    <name evidence="4" type="primary">EOG090X0I2F</name>
</gene>
<feature type="chain" id="PRO_5040338030" evidence="3">
    <location>
        <begin position="20"/>
        <end position="156"/>
    </location>
</feature>
<dbReference type="PANTHER" id="PTHR33562">
    <property type="entry name" value="ATILLA, ISOFORM B-RELATED-RELATED"/>
    <property type="match status" value="1"/>
</dbReference>
<proteinExistence type="predicted"/>
<keyword evidence="2" id="KW-0325">Glycoprotein</keyword>
<evidence type="ECO:0000256" key="1">
    <source>
        <dbReference type="ARBA" id="ARBA00022729"/>
    </source>
</evidence>
<evidence type="ECO:0000256" key="3">
    <source>
        <dbReference type="SAM" id="SignalP"/>
    </source>
</evidence>
<accession>A0A9N6ZGW6</accession>
<dbReference type="PANTHER" id="PTHR33562:SF28">
    <property type="entry name" value="PROTEIN QUIVER"/>
    <property type="match status" value="1"/>
</dbReference>
<evidence type="ECO:0000256" key="2">
    <source>
        <dbReference type="ARBA" id="ARBA00023180"/>
    </source>
</evidence>
<organism evidence="4">
    <name type="scientific">Evadne anonyx</name>
    <dbReference type="NCBI Taxonomy" id="141404"/>
    <lineage>
        <taxon>Eukaryota</taxon>
        <taxon>Metazoa</taxon>
        <taxon>Ecdysozoa</taxon>
        <taxon>Arthropoda</taxon>
        <taxon>Crustacea</taxon>
        <taxon>Branchiopoda</taxon>
        <taxon>Diplostraca</taxon>
        <taxon>Cladocera</taxon>
        <taxon>Onychopoda</taxon>
        <taxon>Podonidae</taxon>
        <taxon>Evadne</taxon>
    </lineage>
</organism>
<dbReference type="InterPro" id="IPR050975">
    <property type="entry name" value="Sleep_regulator"/>
</dbReference>
<dbReference type="Pfam" id="PF17064">
    <property type="entry name" value="QVR"/>
    <property type="match status" value="1"/>
</dbReference>
<keyword evidence="1 3" id="KW-0732">Signal</keyword>
<name>A0A9N6ZGW6_9CRUS</name>
<reference evidence="4" key="1">
    <citation type="submission" date="2021-04" db="EMBL/GenBank/DDBJ databases">
        <authorList>
            <person name="Cornetti L."/>
        </authorList>
    </citation>
    <scope>NUCLEOTIDE SEQUENCE</scope>
</reference>
<evidence type="ECO:0000313" key="4">
    <source>
        <dbReference type="EMBL" id="CAG4642916.1"/>
    </source>
</evidence>
<protein>
    <submittedName>
        <fullName evidence="4">EOG090X0I2F</fullName>
    </submittedName>
</protein>
<dbReference type="EMBL" id="OC986261">
    <property type="protein sequence ID" value="CAG4642916.1"/>
    <property type="molecule type" value="Genomic_DNA"/>
</dbReference>
<dbReference type="InterPro" id="IPR031424">
    <property type="entry name" value="QVR-like"/>
</dbReference>
<dbReference type="PROSITE" id="PS51257">
    <property type="entry name" value="PROKAR_LIPOPROTEIN"/>
    <property type="match status" value="1"/>
</dbReference>
<sequence length="156" mass="17401">MRLLAILSCILFFISSCQALVWCYRCVSTHPGCGDKFDWRWHWSFTCPAANDRCVKVIEKKGADVVITRDCLSSLQGIRRDIPADVYEGCRPAASDVKLAQYVFNDISELDIKRNYYDNTTFCFCDFDHLCNSGGRAAPAAAFIATAAVLALAVRV</sequence>
<dbReference type="GO" id="GO:0030431">
    <property type="term" value="P:sleep"/>
    <property type="evidence" value="ECO:0007669"/>
    <property type="project" value="InterPro"/>
</dbReference>